<evidence type="ECO:0000256" key="1">
    <source>
        <dbReference type="SAM" id="MobiDB-lite"/>
    </source>
</evidence>
<sequence>MTNNPPQYVLDRMSDGRSAGWEHLRRAIDRVKPELHCFGRIHLACPLKGYEAHRLNYDGARELDGDMESTSSVLHDWVGKNRAHKKGFTRLTPGSAEDSRSSNKTL</sequence>
<evidence type="ECO:0000313" key="2">
    <source>
        <dbReference type="EMBL" id="KAF1945096.1"/>
    </source>
</evidence>
<feature type="region of interest" description="Disordered" evidence="1">
    <location>
        <begin position="85"/>
        <end position="106"/>
    </location>
</feature>
<feature type="compositionally biased region" description="Basic and acidic residues" evidence="1">
    <location>
        <begin position="97"/>
        <end position="106"/>
    </location>
</feature>
<dbReference type="SUPFAM" id="SSF56300">
    <property type="entry name" value="Metallo-dependent phosphatases"/>
    <property type="match status" value="1"/>
</dbReference>
<evidence type="ECO:0000313" key="3">
    <source>
        <dbReference type="Proteomes" id="UP000800038"/>
    </source>
</evidence>
<dbReference type="Gene3D" id="3.60.21.10">
    <property type="match status" value="1"/>
</dbReference>
<protein>
    <submittedName>
        <fullName evidence="2">Uncharacterized protein</fullName>
    </submittedName>
</protein>
<gene>
    <name evidence="2" type="ORF">EJ02DRAFT_478109</name>
</gene>
<dbReference type="Proteomes" id="UP000800038">
    <property type="component" value="Unassembled WGS sequence"/>
</dbReference>
<organism evidence="2 3">
    <name type="scientific">Clathrospora elynae</name>
    <dbReference type="NCBI Taxonomy" id="706981"/>
    <lineage>
        <taxon>Eukaryota</taxon>
        <taxon>Fungi</taxon>
        <taxon>Dikarya</taxon>
        <taxon>Ascomycota</taxon>
        <taxon>Pezizomycotina</taxon>
        <taxon>Dothideomycetes</taxon>
        <taxon>Pleosporomycetidae</taxon>
        <taxon>Pleosporales</taxon>
        <taxon>Diademaceae</taxon>
        <taxon>Clathrospora</taxon>
    </lineage>
</organism>
<dbReference type="InterPro" id="IPR029052">
    <property type="entry name" value="Metallo-depent_PP-like"/>
</dbReference>
<dbReference type="OrthoDB" id="630188at2759"/>
<dbReference type="AlphaFoldDB" id="A0A6A5T2Y8"/>
<proteinExistence type="predicted"/>
<reference evidence="2" key="1">
    <citation type="journal article" date="2020" name="Stud. Mycol.">
        <title>101 Dothideomycetes genomes: a test case for predicting lifestyles and emergence of pathogens.</title>
        <authorList>
            <person name="Haridas S."/>
            <person name="Albert R."/>
            <person name="Binder M."/>
            <person name="Bloem J."/>
            <person name="Labutti K."/>
            <person name="Salamov A."/>
            <person name="Andreopoulos B."/>
            <person name="Baker S."/>
            <person name="Barry K."/>
            <person name="Bills G."/>
            <person name="Bluhm B."/>
            <person name="Cannon C."/>
            <person name="Castanera R."/>
            <person name="Culley D."/>
            <person name="Daum C."/>
            <person name="Ezra D."/>
            <person name="Gonzalez J."/>
            <person name="Henrissat B."/>
            <person name="Kuo A."/>
            <person name="Liang C."/>
            <person name="Lipzen A."/>
            <person name="Lutzoni F."/>
            <person name="Magnuson J."/>
            <person name="Mondo S."/>
            <person name="Nolan M."/>
            <person name="Ohm R."/>
            <person name="Pangilinan J."/>
            <person name="Park H.-J."/>
            <person name="Ramirez L."/>
            <person name="Alfaro M."/>
            <person name="Sun H."/>
            <person name="Tritt A."/>
            <person name="Yoshinaga Y."/>
            <person name="Zwiers L.-H."/>
            <person name="Turgeon B."/>
            <person name="Goodwin S."/>
            <person name="Spatafora J."/>
            <person name="Crous P."/>
            <person name="Grigoriev I."/>
        </authorList>
    </citation>
    <scope>NUCLEOTIDE SEQUENCE</scope>
    <source>
        <strain evidence="2">CBS 161.51</strain>
    </source>
</reference>
<keyword evidence="3" id="KW-1185">Reference proteome</keyword>
<name>A0A6A5T2Y8_9PLEO</name>
<accession>A0A6A5T2Y8</accession>
<dbReference type="EMBL" id="ML976012">
    <property type="protein sequence ID" value="KAF1945096.1"/>
    <property type="molecule type" value="Genomic_DNA"/>
</dbReference>